<dbReference type="RefSeq" id="WP_012371846.1">
    <property type="nucleotide sequence ID" value="NC_010556.1"/>
</dbReference>
<gene>
    <name evidence="1" type="ordered locus">Exig_2985</name>
</gene>
<dbReference type="KEGG" id="esi:Exig_2985"/>
<evidence type="ECO:0000313" key="2">
    <source>
        <dbReference type="Proteomes" id="UP000001681"/>
    </source>
</evidence>
<name>B1YG47_EXIS2</name>
<reference evidence="1 2" key="1">
    <citation type="journal article" date="2006" name="Extremophiles">
        <title>Characterization of Exiguobacterium isolates from the Siberian permafrost. Description of Exiguobacterium sibiricum sp. nov.</title>
        <authorList>
            <person name="Rodrigues D.F."/>
            <person name="Goris J."/>
            <person name="Vishnivetskaya T."/>
            <person name="Gilichinsky D."/>
            <person name="Thomashow M.F."/>
            <person name="Tiedje J.M."/>
        </authorList>
    </citation>
    <scope>NUCLEOTIDE SEQUENCE [LARGE SCALE GENOMIC DNA]</scope>
    <source>
        <strain evidence="2">DSM 17290 / CIP 109462 / JCM 13490 / 255-15</strain>
    </source>
</reference>
<organism evidence="1 2">
    <name type="scientific">Exiguobacterium sibiricum (strain DSM 17290 / CCUG 55495 / CIP 109462 / JCM 13490 / 255-15)</name>
    <dbReference type="NCBI Taxonomy" id="262543"/>
    <lineage>
        <taxon>Bacteria</taxon>
        <taxon>Bacillati</taxon>
        <taxon>Bacillota</taxon>
        <taxon>Bacilli</taxon>
        <taxon>Bacillales</taxon>
        <taxon>Bacillales Family XII. Incertae Sedis</taxon>
        <taxon>Exiguobacterium</taxon>
    </lineage>
</organism>
<dbReference type="EMBL" id="CP001022">
    <property type="protein sequence ID" value="ACB62431.1"/>
    <property type="molecule type" value="Genomic_DNA"/>
</dbReference>
<accession>B1YG47</accession>
<protein>
    <submittedName>
        <fullName evidence="1">Uncharacterized protein</fullName>
    </submittedName>
</protein>
<dbReference type="Proteomes" id="UP000001681">
    <property type="component" value="Chromosome"/>
</dbReference>
<dbReference type="AlphaFoldDB" id="B1YG47"/>
<proteinExistence type="predicted"/>
<dbReference type="OrthoDB" id="2353489at2"/>
<reference evidence="2" key="3">
    <citation type="submission" date="2008-04" db="EMBL/GenBank/DDBJ databases">
        <title>Complete sequence of chromosome of Exiguobacterium sibiricum 255-15.</title>
        <authorList>
            <consortium name="US DOE Joint Genome Institute"/>
            <person name="Copeland A."/>
            <person name="Lucas S."/>
            <person name="Lapidus A."/>
            <person name="Glavina del Rio T."/>
            <person name="Dalin E."/>
            <person name="Tice H."/>
            <person name="Bruce D."/>
            <person name="Goodwin L."/>
            <person name="Pitluck S."/>
            <person name="Kiss H."/>
            <person name="Chertkov O."/>
            <person name="Monk C."/>
            <person name="Brettin T."/>
            <person name="Detter J.C."/>
            <person name="Han C."/>
            <person name="Kuske C.R."/>
            <person name="Schmutz J."/>
            <person name="Larimer F."/>
            <person name="Land M."/>
            <person name="Hauser L."/>
            <person name="Kyrpides N."/>
            <person name="Mikhailova N."/>
            <person name="Vishnivetskaya T."/>
            <person name="Rodrigues D.F."/>
            <person name="Gilichinsky D."/>
            <person name="Tiedje J."/>
            <person name="Richardson P."/>
        </authorList>
    </citation>
    <scope>NUCLEOTIDE SEQUENCE [LARGE SCALE GENOMIC DNA]</scope>
    <source>
        <strain evidence="2">DSM 17290 / CIP 109462 / JCM 13490 / 255-15</strain>
    </source>
</reference>
<keyword evidence="2" id="KW-1185">Reference proteome</keyword>
<sequence>MKHIIPFTGYNETLAWHIVEVDPARAALKIDVWYQAEKVHQMTVSFPEYDRFAHEFLKVHGQFPGIVSFEKGDFTLELIYDRLGHVRIKWSLAGEGAHVLASDQSYVGQALASIGVYM</sequence>
<dbReference type="HOGENOM" id="CLU_2105310_0_0_9"/>
<reference evidence="1 2" key="2">
    <citation type="journal article" date="2008" name="BMC Genomics">
        <title>Architecture of thermal adaptation in an Exiguobacterium sibiricum strain isolated from 3 million year old permafrost: a genome and transcriptome approach.</title>
        <authorList>
            <person name="Rodrigues D.F."/>
            <person name="Ivanova N."/>
            <person name="He Z."/>
            <person name="Huebner M."/>
            <person name="Zhou J."/>
            <person name="Tiedje J.M."/>
        </authorList>
    </citation>
    <scope>NUCLEOTIDE SEQUENCE [LARGE SCALE GENOMIC DNA]</scope>
    <source>
        <strain evidence="2">DSM 17290 / CIP 109462 / JCM 13490 / 255-15</strain>
    </source>
</reference>
<evidence type="ECO:0000313" key="1">
    <source>
        <dbReference type="EMBL" id="ACB62431.1"/>
    </source>
</evidence>